<evidence type="ECO:0000313" key="1">
    <source>
        <dbReference type="EMBL" id="MED1205219.1"/>
    </source>
</evidence>
<comment type="caution">
    <text evidence="1">The sequence shown here is derived from an EMBL/GenBank/DDBJ whole genome shotgun (WGS) entry which is preliminary data.</text>
</comment>
<evidence type="ECO:0000313" key="2">
    <source>
        <dbReference type="Proteomes" id="UP001341444"/>
    </source>
</evidence>
<proteinExistence type="predicted"/>
<protein>
    <submittedName>
        <fullName evidence="1">Uncharacterized protein</fullName>
    </submittedName>
</protein>
<dbReference type="Proteomes" id="UP001341444">
    <property type="component" value="Unassembled WGS sequence"/>
</dbReference>
<dbReference type="RefSeq" id="WP_066262377.1">
    <property type="nucleotide sequence ID" value="NZ_JARMAB010000030.1"/>
</dbReference>
<dbReference type="EMBL" id="JARMAB010000030">
    <property type="protein sequence ID" value="MED1205219.1"/>
    <property type="molecule type" value="Genomic_DNA"/>
</dbReference>
<name>A0ABU6MKK5_9BACI</name>
<reference evidence="1 2" key="1">
    <citation type="submission" date="2023-03" db="EMBL/GenBank/DDBJ databases">
        <title>Bacillus Genome Sequencing.</title>
        <authorList>
            <person name="Dunlap C."/>
        </authorList>
    </citation>
    <scope>NUCLEOTIDE SEQUENCE [LARGE SCALE GENOMIC DNA]</scope>
    <source>
        <strain evidence="1 2">B-23453</strain>
    </source>
</reference>
<organism evidence="1 2">
    <name type="scientific">Heyndrickxia acidicola</name>
    <dbReference type="NCBI Taxonomy" id="209389"/>
    <lineage>
        <taxon>Bacteria</taxon>
        <taxon>Bacillati</taxon>
        <taxon>Bacillota</taxon>
        <taxon>Bacilli</taxon>
        <taxon>Bacillales</taxon>
        <taxon>Bacillaceae</taxon>
        <taxon>Heyndrickxia</taxon>
    </lineage>
</organism>
<sequence>MKTIIVKAVVLICLVFLLVFLLFKLHYSKNNYHYVTITEKYYSQHTNGAARGVISGKEIKLTIIKGEKEACGMEFSNGKIFTLKCEDYLDYRIGQKVYIYYKGSQLIDIRSKQ</sequence>
<accession>A0ABU6MKK5</accession>
<keyword evidence="2" id="KW-1185">Reference proteome</keyword>
<gene>
    <name evidence="1" type="ORF">P4T90_19405</name>
</gene>